<reference evidence="1 2" key="1">
    <citation type="submission" date="2018-07" db="EMBL/GenBank/DDBJ databases">
        <title>Genome analysis of Larkinella rosea.</title>
        <authorList>
            <person name="Zhou Z."/>
            <person name="Wang G."/>
        </authorList>
    </citation>
    <scope>NUCLEOTIDE SEQUENCE [LARGE SCALE GENOMIC DNA]</scope>
    <source>
        <strain evidence="2">zzj9</strain>
    </source>
</reference>
<dbReference type="AlphaFoldDB" id="A0A368JXL8"/>
<dbReference type="EMBL" id="QOWE01000001">
    <property type="protein sequence ID" value="RCR71424.1"/>
    <property type="molecule type" value="Genomic_DNA"/>
</dbReference>
<sequence length="526" mass="58223">MKIPVNKFTKLSIVGLIAGAAGIWSGCTSDFDEINTSKTALTTLSATELPYLFSRAQQQASYAAGTYQTAQNLFADLYAQYYATTTPNFQSDRYFMHRTWINSHWNPIYTQVVPQLKTLFDQTDPTSSQYALASIWWVFAFHRLTDYYGPVPYFDAGIPANSVKYDPQDKIYDDFFKRLAAATTVLKGKTAEKPYGNYDIIYAGDVNKWIKFANTLRLRLAMRISKVDPARAKTEAEAAIAGGLLTDVADNALMTKNQVGNDYNGLATISGWGEFRMSASMESILKGFDDPRIGIYFQPAFNTKTYEGVRNGLGSVELTDPLNNNDNNSNIGERWVRNTGAGSAWAQQYATKQDIMHTAEAYFLVAEAALNGWNVGGTTAQQAYEKGIRASMDGWGISSALTDAYIVSTKTPVAPQDQQKSPALSTIPVKWGATEAIQREQIGTQKWLAVYPDGIEAWAEVRRTRFPKLYPVVNSVNTDVPTTAYPRRIPFLLLEENSNTAAVKAAVALLGGPDNAATPLWWDKNK</sequence>
<dbReference type="Proteomes" id="UP000253383">
    <property type="component" value="Unassembled WGS sequence"/>
</dbReference>
<dbReference type="SUPFAM" id="SSF48452">
    <property type="entry name" value="TPR-like"/>
    <property type="match status" value="1"/>
</dbReference>
<keyword evidence="1" id="KW-0449">Lipoprotein</keyword>
<dbReference type="OrthoDB" id="843771at2"/>
<gene>
    <name evidence="1" type="ORF">DUE52_00350</name>
</gene>
<evidence type="ECO:0000313" key="2">
    <source>
        <dbReference type="Proteomes" id="UP000253383"/>
    </source>
</evidence>
<dbReference type="RefSeq" id="WP_114403955.1">
    <property type="nucleotide sequence ID" value="NZ_QOWE01000001.1"/>
</dbReference>
<organism evidence="1 2">
    <name type="scientific">Larkinella punicea</name>
    <dbReference type="NCBI Taxonomy" id="2315727"/>
    <lineage>
        <taxon>Bacteria</taxon>
        <taxon>Pseudomonadati</taxon>
        <taxon>Bacteroidota</taxon>
        <taxon>Cytophagia</taxon>
        <taxon>Cytophagales</taxon>
        <taxon>Spirosomataceae</taxon>
        <taxon>Larkinella</taxon>
    </lineage>
</organism>
<name>A0A368JXL8_9BACT</name>
<dbReference type="InterPro" id="IPR011990">
    <property type="entry name" value="TPR-like_helical_dom_sf"/>
</dbReference>
<protein>
    <submittedName>
        <fullName evidence="1">SusD/RagB family nutrient-binding outer membrane lipoprotein</fullName>
    </submittedName>
</protein>
<dbReference type="Pfam" id="PF12741">
    <property type="entry name" value="SusD-like"/>
    <property type="match status" value="1"/>
</dbReference>
<comment type="caution">
    <text evidence="1">The sequence shown here is derived from an EMBL/GenBank/DDBJ whole genome shotgun (WGS) entry which is preliminary data.</text>
</comment>
<dbReference type="InterPro" id="IPR024302">
    <property type="entry name" value="SusD-like"/>
</dbReference>
<proteinExistence type="predicted"/>
<dbReference type="Gene3D" id="1.25.40.390">
    <property type="match status" value="1"/>
</dbReference>
<accession>A0A368JXL8</accession>
<dbReference type="PROSITE" id="PS51257">
    <property type="entry name" value="PROKAR_LIPOPROTEIN"/>
    <property type="match status" value="1"/>
</dbReference>
<keyword evidence="2" id="KW-1185">Reference proteome</keyword>
<evidence type="ECO:0000313" key="1">
    <source>
        <dbReference type="EMBL" id="RCR71424.1"/>
    </source>
</evidence>